<comment type="caution">
    <text evidence="1">The sequence shown here is derived from an EMBL/GenBank/DDBJ whole genome shotgun (WGS) entry which is preliminary data.</text>
</comment>
<dbReference type="InterPro" id="IPR032870">
    <property type="entry name" value="ALKBH7-like"/>
</dbReference>
<dbReference type="Proteomes" id="UP000629468">
    <property type="component" value="Unassembled WGS sequence"/>
</dbReference>
<evidence type="ECO:0000313" key="1">
    <source>
        <dbReference type="EMBL" id="KAF7778834.1"/>
    </source>
</evidence>
<dbReference type="GO" id="GO:0006974">
    <property type="term" value="P:DNA damage response"/>
    <property type="evidence" value="ECO:0007669"/>
    <property type="project" value="InterPro"/>
</dbReference>
<dbReference type="EMBL" id="JABXXO010000004">
    <property type="protein sequence ID" value="KAF7778834.1"/>
    <property type="molecule type" value="Genomic_DNA"/>
</dbReference>
<dbReference type="GO" id="GO:0006631">
    <property type="term" value="P:fatty acid metabolic process"/>
    <property type="evidence" value="ECO:0007669"/>
    <property type="project" value="TreeGrafter"/>
</dbReference>
<protein>
    <submittedName>
        <fullName evidence="1">Uncharacterized protein</fullName>
    </submittedName>
</protein>
<proteinExistence type="predicted"/>
<sequence length="198" mass="22691">MARNITRLTAGSVSRKCLRTTTLPRIRRAYSSGRPSPPEEHVGGIKFWPAYLQPEEQRLLLQASLHKLDNAESIRSRKKRRAYLKSLPSKVAESDSLQNCFFPDDYYEFQEGHYDGVIHGYREMHLASWPEEQFEGLSNPHVVTFYLTLITSIPAEIGYSDVYIQSGDVRYTYKHSIIQKAEGGQRLSVLIRDSPTVL</sequence>
<dbReference type="AlphaFoldDB" id="A0A8H7F6Q0"/>
<gene>
    <name evidence="1" type="ORF">Agabi119p4_3179</name>
</gene>
<dbReference type="GO" id="GO:0005759">
    <property type="term" value="C:mitochondrial matrix"/>
    <property type="evidence" value="ECO:0007669"/>
    <property type="project" value="TreeGrafter"/>
</dbReference>
<name>A0A8H7F6Q0_AGABI</name>
<organism evidence="1 2">
    <name type="scientific">Agaricus bisporus var. burnettii</name>
    <dbReference type="NCBI Taxonomy" id="192524"/>
    <lineage>
        <taxon>Eukaryota</taxon>
        <taxon>Fungi</taxon>
        <taxon>Dikarya</taxon>
        <taxon>Basidiomycota</taxon>
        <taxon>Agaricomycotina</taxon>
        <taxon>Agaricomycetes</taxon>
        <taxon>Agaricomycetidae</taxon>
        <taxon>Agaricales</taxon>
        <taxon>Agaricineae</taxon>
        <taxon>Agaricaceae</taxon>
        <taxon>Agaricus</taxon>
    </lineage>
</organism>
<dbReference type="PANTHER" id="PTHR21052">
    <property type="entry name" value="SPERMATOGENESIS ASSOCIATED 11-RELATED"/>
    <property type="match status" value="1"/>
</dbReference>
<reference evidence="1 2" key="1">
    <citation type="journal article" name="Sci. Rep.">
        <title>Telomere-to-telomere assembled and centromere annotated genomes of the two main subspecies of the button mushroom Agaricus bisporus reveal especially polymorphic chromosome ends.</title>
        <authorList>
            <person name="Sonnenberg A.S.M."/>
            <person name="Sedaghat-Telgerd N."/>
            <person name="Lavrijssen B."/>
            <person name="Ohm R.A."/>
            <person name="Hendrickx P.M."/>
            <person name="Scholtmeijer K."/>
            <person name="Baars J.J.P."/>
            <person name="van Peer A."/>
        </authorList>
    </citation>
    <scope>NUCLEOTIDE SEQUENCE [LARGE SCALE GENOMIC DNA]</scope>
    <source>
        <strain evidence="1 2">H119_p4</strain>
    </source>
</reference>
<dbReference type="GO" id="GO:0016706">
    <property type="term" value="F:2-oxoglutarate-dependent dioxygenase activity"/>
    <property type="evidence" value="ECO:0007669"/>
    <property type="project" value="TreeGrafter"/>
</dbReference>
<dbReference type="PANTHER" id="PTHR21052:SF0">
    <property type="entry name" value="ALPHA-KETOGLUTARATE-DEPENDENT DIOXYGENASE ALKB HOMOLOG 7, MITOCHONDRIAL"/>
    <property type="match status" value="1"/>
</dbReference>
<evidence type="ECO:0000313" key="2">
    <source>
        <dbReference type="Proteomes" id="UP000629468"/>
    </source>
</evidence>
<accession>A0A8H7F6Q0</accession>